<gene>
    <name evidence="3" type="ORF">SAMN05444342_0658</name>
    <name evidence="2" type="ORF">ZOD2009_08009</name>
</gene>
<reference evidence="5" key="3">
    <citation type="submission" date="2016-11" db="EMBL/GenBank/DDBJ databases">
        <authorList>
            <person name="Varghese N."/>
            <person name="Submissions S."/>
        </authorList>
    </citation>
    <scope>NUCLEOTIDE SEQUENCE [LARGE SCALE GENOMIC DNA]</scope>
    <source>
        <strain evidence="5">DX253</strain>
    </source>
</reference>
<evidence type="ECO:0000313" key="5">
    <source>
        <dbReference type="Proteomes" id="UP000184203"/>
    </source>
</evidence>
<dbReference type="EMBL" id="AEMG01000006">
    <property type="protein sequence ID" value="EFW92798.1"/>
    <property type="molecule type" value="Genomic_DNA"/>
</dbReference>
<dbReference type="EMBL" id="FRAN01000001">
    <property type="protein sequence ID" value="SHK12304.1"/>
    <property type="molecule type" value="Genomic_DNA"/>
</dbReference>
<dbReference type="Proteomes" id="UP000003751">
    <property type="component" value="Unassembled WGS sequence"/>
</dbReference>
<organism evidence="2 4">
    <name type="scientific">Haladaptatus paucihalophilus DX253</name>
    <dbReference type="NCBI Taxonomy" id="797209"/>
    <lineage>
        <taxon>Archaea</taxon>
        <taxon>Methanobacteriati</taxon>
        <taxon>Methanobacteriota</taxon>
        <taxon>Stenosarchaea group</taxon>
        <taxon>Halobacteria</taxon>
        <taxon>Halobacteriales</taxon>
        <taxon>Haladaptataceae</taxon>
        <taxon>Haladaptatus</taxon>
    </lineage>
</organism>
<accession>E7QS29</accession>
<dbReference type="OrthoDB" id="248728at2157"/>
<dbReference type="Proteomes" id="UP000184203">
    <property type="component" value="Unassembled WGS sequence"/>
</dbReference>
<sequence>MDDLGNRLFYWMSDEANLSLLLFLVVALLGGSSLVLFVVSRQRSATQLEFVLLVSAMVVMFYMTLRNSTF</sequence>
<name>E7QS29_HALPU</name>
<reference evidence="3" key="2">
    <citation type="submission" date="2016-11" db="EMBL/GenBank/DDBJ databases">
        <authorList>
            <person name="Jaros S."/>
            <person name="Januszkiewicz K."/>
            <person name="Wedrychowicz H."/>
        </authorList>
    </citation>
    <scope>NUCLEOTIDE SEQUENCE [LARGE SCALE GENOMIC DNA]</scope>
    <source>
        <strain evidence="3">DX253</strain>
    </source>
</reference>
<protein>
    <submittedName>
        <fullName evidence="2">Uncharacterized protein</fullName>
    </submittedName>
</protein>
<keyword evidence="1" id="KW-0812">Transmembrane</keyword>
<keyword evidence="5" id="KW-1185">Reference proteome</keyword>
<evidence type="ECO:0000313" key="3">
    <source>
        <dbReference type="EMBL" id="SHK12304.1"/>
    </source>
</evidence>
<feature type="transmembrane region" description="Helical" evidence="1">
    <location>
        <begin position="46"/>
        <end position="65"/>
    </location>
</feature>
<reference evidence="2 4" key="1">
    <citation type="journal article" date="2014" name="ISME J.">
        <title>Trehalose/2-sulfotrehalose biosynthesis and glycine-betaine uptake are widely spread mechanisms for osmoadaptation in the Halobacteriales.</title>
        <authorList>
            <person name="Youssef N.H."/>
            <person name="Savage-Ashlock K.N."/>
            <person name="McCully A.L."/>
            <person name="Luedtke B."/>
            <person name="Shaw E.I."/>
            <person name="Hoff W.D."/>
            <person name="Elshahed M.S."/>
        </authorList>
    </citation>
    <scope>NUCLEOTIDE SEQUENCE [LARGE SCALE GENOMIC DNA]</scope>
    <source>
        <strain evidence="2 4">DX253</strain>
    </source>
</reference>
<feature type="transmembrane region" description="Helical" evidence="1">
    <location>
        <begin position="20"/>
        <end position="39"/>
    </location>
</feature>
<keyword evidence="1" id="KW-0472">Membrane</keyword>
<evidence type="ECO:0000313" key="2">
    <source>
        <dbReference type="EMBL" id="EFW92798.1"/>
    </source>
</evidence>
<dbReference type="STRING" id="797209.GCA_000376445_00282"/>
<evidence type="ECO:0000256" key="1">
    <source>
        <dbReference type="SAM" id="Phobius"/>
    </source>
</evidence>
<dbReference type="AlphaFoldDB" id="E7QS29"/>
<keyword evidence="1" id="KW-1133">Transmembrane helix</keyword>
<dbReference type="PATRIC" id="fig|797209.4.peg.1596"/>
<dbReference type="RefSeq" id="WP_007978686.1">
    <property type="nucleotide sequence ID" value="NZ_AEMG01000006.1"/>
</dbReference>
<evidence type="ECO:0000313" key="4">
    <source>
        <dbReference type="Proteomes" id="UP000003751"/>
    </source>
</evidence>
<proteinExistence type="predicted"/>